<keyword evidence="3" id="KW-1185">Reference proteome</keyword>
<keyword evidence="2" id="KW-0472">Membrane</keyword>
<sequence>MFAMAYQSDHDQTDELFPKAVSKLHAECMQAKRSEEHCNIILGNGAATACANFCKQDPRPQKYCKTLNKDLVGLKPTTRSPCPTRPTTTEHVTQAPFPAATLIGGLLLGVLIGIVLTQLVACICMKKPHDRSDGHGKKKKKKGKKSKNTSTGKTGTGTNTGGSSNSTEGRKKKTRSSTSTEGKKKKSKEKKGKKGKKGKKSMTKTGSGF</sequence>
<dbReference type="Proteomes" id="UP000095282">
    <property type="component" value="Unplaced"/>
</dbReference>
<keyword evidence="2" id="KW-0812">Transmembrane</keyword>
<protein>
    <submittedName>
        <fullName evidence="4">Secreted protein</fullName>
    </submittedName>
</protein>
<dbReference type="WBParaSite" id="Csp11.Scaffold630.g21828.t1">
    <property type="protein sequence ID" value="Csp11.Scaffold630.g21828.t1"/>
    <property type="gene ID" value="Csp11.Scaffold630.g21828"/>
</dbReference>
<evidence type="ECO:0000313" key="3">
    <source>
        <dbReference type="Proteomes" id="UP000095282"/>
    </source>
</evidence>
<accession>A0A1I7V2U5</accession>
<reference evidence="4" key="1">
    <citation type="submission" date="2016-11" db="UniProtKB">
        <authorList>
            <consortium name="WormBaseParasite"/>
        </authorList>
    </citation>
    <scope>IDENTIFICATION</scope>
</reference>
<feature type="region of interest" description="Disordered" evidence="1">
    <location>
        <begin position="129"/>
        <end position="209"/>
    </location>
</feature>
<organism evidence="3 4">
    <name type="scientific">Caenorhabditis tropicalis</name>
    <dbReference type="NCBI Taxonomy" id="1561998"/>
    <lineage>
        <taxon>Eukaryota</taxon>
        <taxon>Metazoa</taxon>
        <taxon>Ecdysozoa</taxon>
        <taxon>Nematoda</taxon>
        <taxon>Chromadorea</taxon>
        <taxon>Rhabditida</taxon>
        <taxon>Rhabditina</taxon>
        <taxon>Rhabditomorpha</taxon>
        <taxon>Rhabditoidea</taxon>
        <taxon>Rhabditidae</taxon>
        <taxon>Peloderinae</taxon>
        <taxon>Caenorhabditis</taxon>
    </lineage>
</organism>
<keyword evidence="2" id="KW-1133">Transmembrane helix</keyword>
<feature type="transmembrane region" description="Helical" evidence="2">
    <location>
        <begin position="102"/>
        <end position="125"/>
    </location>
</feature>
<evidence type="ECO:0000256" key="2">
    <source>
        <dbReference type="SAM" id="Phobius"/>
    </source>
</evidence>
<feature type="compositionally biased region" description="Basic residues" evidence="1">
    <location>
        <begin position="136"/>
        <end position="147"/>
    </location>
</feature>
<evidence type="ECO:0000256" key="1">
    <source>
        <dbReference type="SAM" id="MobiDB-lite"/>
    </source>
</evidence>
<feature type="compositionally biased region" description="Basic residues" evidence="1">
    <location>
        <begin position="183"/>
        <end position="202"/>
    </location>
</feature>
<dbReference type="AlphaFoldDB" id="A0A1I7V2U5"/>
<evidence type="ECO:0000313" key="4">
    <source>
        <dbReference type="WBParaSite" id="Csp11.Scaffold630.g21828.t1"/>
    </source>
</evidence>
<name>A0A1I7V2U5_9PELO</name>
<proteinExistence type="predicted"/>